<dbReference type="AlphaFoldDB" id="A0AAV5SXX9"/>
<dbReference type="Proteomes" id="UP001432027">
    <property type="component" value="Unassembled WGS sequence"/>
</dbReference>
<dbReference type="EMBL" id="BTSX01000003">
    <property type="protein sequence ID" value="GMS88025.1"/>
    <property type="molecule type" value="Genomic_DNA"/>
</dbReference>
<evidence type="ECO:0000313" key="3">
    <source>
        <dbReference type="Proteomes" id="UP001432027"/>
    </source>
</evidence>
<protein>
    <submittedName>
        <fullName evidence="2">Uncharacterized protein</fullName>
    </submittedName>
</protein>
<gene>
    <name evidence="2" type="ORF">PENTCL1PPCAC_10200</name>
</gene>
<feature type="region of interest" description="Disordered" evidence="1">
    <location>
        <begin position="1"/>
        <end position="49"/>
    </location>
</feature>
<accession>A0AAV5SXX9</accession>
<reference evidence="2" key="1">
    <citation type="submission" date="2023-10" db="EMBL/GenBank/DDBJ databases">
        <title>Genome assembly of Pristionchus species.</title>
        <authorList>
            <person name="Yoshida K."/>
            <person name="Sommer R.J."/>
        </authorList>
    </citation>
    <scope>NUCLEOTIDE SEQUENCE</scope>
    <source>
        <strain evidence="2">RS0144</strain>
    </source>
</reference>
<feature type="compositionally biased region" description="Basic and acidic residues" evidence="1">
    <location>
        <begin position="9"/>
        <end position="35"/>
    </location>
</feature>
<keyword evidence="3" id="KW-1185">Reference proteome</keyword>
<name>A0AAV5SXX9_9BILA</name>
<evidence type="ECO:0000256" key="1">
    <source>
        <dbReference type="SAM" id="MobiDB-lite"/>
    </source>
</evidence>
<evidence type="ECO:0000313" key="2">
    <source>
        <dbReference type="EMBL" id="GMS88025.1"/>
    </source>
</evidence>
<organism evidence="2 3">
    <name type="scientific">Pristionchus entomophagus</name>
    <dbReference type="NCBI Taxonomy" id="358040"/>
    <lineage>
        <taxon>Eukaryota</taxon>
        <taxon>Metazoa</taxon>
        <taxon>Ecdysozoa</taxon>
        <taxon>Nematoda</taxon>
        <taxon>Chromadorea</taxon>
        <taxon>Rhabditida</taxon>
        <taxon>Rhabditina</taxon>
        <taxon>Diplogasteromorpha</taxon>
        <taxon>Diplogasteroidea</taxon>
        <taxon>Neodiplogasteridae</taxon>
        <taxon>Pristionchus</taxon>
    </lineage>
</organism>
<feature type="non-terminal residue" evidence="2">
    <location>
        <position position="1"/>
    </location>
</feature>
<sequence>QSMSSNEDDPSREHTGQPDAKRVKWTDEGEDATVKEEEEADEADPPPQQQIAAAAEVPRLQDVAAAAVPQQQAATIIRQINLVWQQSRIVNYLRQLMQPDNFAEFVRAVYPGVQFQIMQHRIAHSDSDDSE</sequence>
<comment type="caution">
    <text evidence="2">The sequence shown here is derived from an EMBL/GenBank/DDBJ whole genome shotgun (WGS) entry which is preliminary data.</text>
</comment>
<proteinExistence type="predicted"/>